<comment type="similarity">
    <text evidence="1">Belongs to the phD/YefM antitoxin family.</text>
</comment>
<dbReference type="AlphaFoldDB" id="A0A484HL39"/>
<accession>A0A484HL39</accession>
<dbReference type="EMBL" id="CAACVI010000049">
    <property type="protein sequence ID" value="VEN75136.1"/>
    <property type="molecule type" value="Genomic_DNA"/>
</dbReference>
<organism evidence="2">
    <name type="scientific">uncultured Desulfobacteraceae bacterium</name>
    <dbReference type="NCBI Taxonomy" id="218296"/>
    <lineage>
        <taxon>Bacteria</taxon>
        <taxon>Pseudomonadati</taxon>
        <taxon>Thermodesulfobacteriota</taxon>
        <taxon>Desulfobacteria</taxon>
        <taxon>Desulfobacterales</taxon>
        <taxon>Desulfobacteraceae</taxon>
        <taxon>environmental samples</taxon>
    </lineage>
</organism>
<dbReference type="Gene3D" id="3.40.1620.10">
    <property type="entry name" value="YefM-like domain"/>
    <property type="match status" value="1"/>
</dbReference>
<name>A0A484HL39_9BACT</name>
<sequence length="78" mass="8771">MQVYTYSEARQKFAMVLEEAESRGKVLIRRKDGRTFALIPEKMSSSPLDVPSIQADITTQEIVNIIREGRERPGGDCG</sequence>
<reference evidence="2" key="1">
    <citation type="submission" date="2019-01" db="EMBL/GenBank/DDBJ databases">
        <authorList>
            <consortium name="Genoscope - CEA"/>
            <person name="William W."/>
        </authorList>
    </citation>
    <scope>NUCLEOTIDE SEQUENCE</scope>
    <source>
        <strain evidence="2">CR-1</strain>
    </source>
</reference>
<dbReference type="InterPro" id="IPR036165">
    <property type="entry name" value="YefM-like_sf"/>
</dbReference>
<dbReference type="SUPFAM" id="SSF143120">
    <property type="entry name" value="YefM-like"/>
    <property type="match status" value="1"/>
</dbReference>
<evidence type="ECO:0000313" key="2">
    <source>
        <dbReference type="EMBL" id="VEN75136.1"/>
    </source>
</evidence>
<protein>
    <submittedName>
        <fullName evidence="2">Antitoxin</fullName>
    </submittedName>
</protein>
<evidence type="ECO:0000256" key="1">
    <source>
        <dbReference type="ARBA" id="ARBA00009981"/>
    </source>
</evidence>
<proteinExistence type="inferred from homology"/>
<gene>
    <name evidence="2" type="ORF">EPICR_60124</name>
</gene>